<dbReference type="GO" id="GO:0004861">
    <property type="term" value="F:cyclin-dependent protein serine/threonine kinase inhibitor activity"/>
    <property type="evidence" value="ECO:0007669"/>
    <property type="project" value="TreeGrafter"/>
</dbReference>
<protein>
    <submittedName>
        <fullName evidence="4">Uncharacterized protein</fullName>
    </submittedName>
</protein>
<evidence type="ECO:0000256" key="3">
    <source>
        <dbReference type="SAM" id="MobiDB-lite"/>
    </source>
</evidence>
<dbReference type="GO" id="GO:0008285">
    <property type="term" value="P:negative regulation of cell population proliferation"/>
    <property type="evidence" value="ECO:0007669"/>
    <property type="project" value="TreeGrafter"/>
</dbReference>
<dbReference type="InterPro" id="IPR036770">
    <property type="entry name" value="Ankyrin_rpt-contain_sf"/>
</dbReference>
<dbReference type="Proteomes" id="UP000694396">
    <property type="component" value="Unplaced"/>
</dbReference>
<dbReference type="Gene3D" id="1.25.40.20">
    <property type="entry name" value="Ankyrin repeat-containing domain"/>
    <property type="match status" value="1"/>
</dbReference>
<reference evidence="4" key="2">
    <citation type="submission" date="2025-09" db="UniProtKB">
        <authorList>
            <consortium name="Ensembl"/>
        </authorList>
    </citation>
    <scope>IDENTIFICATION</scope>
</reference>
<evidence type="ECO:0000313" key="4">
    <source>
        <dbReference type="Ensembl" id="ENSCRFP00000011392.1"/>
    </source>
</evidence>
<evidence type="ECO:0000256" key="1">
    <source>
        <dbReference type="ARBA" id="ARBA00022737"/>
    </source>
</evidence>
<proteinExistence type="predicted"/>
<keyword evidence="1" id="KW-0677">Repeat</keyword>
<sequence>MARRAGGAVADEEGNAATRGDLQRLGELLDLAADPNAVISYGRTPIQVMMMGSPRVADLLLRRGADPNRPDPRTGCLPAHDAARAGFLDTLVVLHRAGARLDLPDGRGGPARSGGAVPARPVALRRRETRSHHSESPSPREVC</sequence>
<reference evidence="4" key="1">
    <citation type="submission" date="2025-08" db="UniProtKB">
        <authorList>
            <consortium name="Ensembl"/>
        </authorList>
    </citation>
    <scope>IDENTIFICATION</scope>
</reference>
<organism evidence="4 5">
    <name type="scientific">Cyanoderma ruficeps</name>
    <name type="common">rufous-capped babbler</name>
    <dbReference type="NCBI Taxonomy" id="181631"/>
    <lineage>
        <taxon>Eukaryota</taxon>
        <taxon>Metazoa</taxon>
        <taxon>Chordata</taxon>
        <taxon>Craniata</taxon>
        <taxon>Vertebrata</taxon>
        <taxon>Euteleostomi</taxon>
        <taxon>Archelosauria</taxon>
        <taxon>Archosauria</taxon>
        <taxon>Dinosauria</taxon>
        <taxon>Saurischia</taxon>
        <taxon>Theropoda</taxon>
        <taxon>Coelurosauria</taxon>
        <taxon>Aves</taxon>
        <taxon>Neognathae</taxon>
        <taxon>Neoaves</taxon>
        <taxon>Telluraves</taxon>
        <taxon>Australaves</taxon>
        <taxon>Passeriformes</taxon>
        <taxon>Sylvioidea</taxon>
        <taxon>Timaliidae</taxon>
        <taxon>Cyanoderma</taxon>
    </lineage>
</organism>
<dbReference type="SMART" id="SM00248">
    <property type="entry name" value="ANK"/>
    <property type="match status" value="2"/>
</dbReference>
<dbReference type="PANTHER" id="PTHR24201:SF8">
    <property type="entry name" value="CYCLIN-DEPENDENT KINASE 4 INHIBITOR B"/>
    <property type="match status" value="1"/>
</dbReference>
<accession>A0A8C3QUP2</accession>
<evidence type="ECO:0000256" key="2">
    <source>
        <dbReference type="ARBA" id="ARBA00023043"/>
    </source>
</evidence>
<dbReference type="Ensembl" id="ENSCRFT00000011791.1">
    <property type="protein sequence ID" value="ENSCRFP00000011392.1"/>
    <property type="gene ID" value="ENSCRFG00000008859.1"/>
</dbReference>
<dbReference type="GO" id="GO:0019901">
    <property type="term" value="F:protein kinase binding"/>
    <property type="evidence" value="ECO:0007669"/>
    <property type="project" value="TreeGrafter"/>
</dbReference>
<keyword evidence="5" id="KW-1185">Reference proteome</keyword>
<feature type="region of interest" description="Disordered" evidence="3">
    <location>
        <begin position="101"/>
        <end position="143"/>
    </location>
</feature>
<dbReference type="GO" id="GO:0005737">
    <property type="term" value="C:cytoplasm"/>
    <property type="evidence" value="ECO:0007669"/>
    <property type="project" value="TreeGrafter"/>
</dbReference>
<dbReference type="SUPFAM" id="SSF48403">
    <property type="entry name" value="Ankyrin repeat"/>
    <property type="match status" value="1"/>
</dbReference>
<dbReference type="GO" id="GO:2000045">
    <property type="term" value="P:regulation of G1/S transition of mitotic cell cycle"/>
    <property type="evidence" value="ECO:0007669"/>
    <property type="project" value="TreeGrafter"/>
</dbReference>
<dbReference type="PANTHER" id="PTHR24201">
    <property type="entry name" value="ANK_REP_REGION DOMAIN-CONTAINING PROTEIN"/>
    <property type="match status" value="1"/>
</dbReference>
<dbReference type="InterPro" id="IPR050776">
    <property type="entry name" value="Ank_Repeat/CDKN_Inhibitor"/>
</dbReference>
<dbReference type="GO" id="GO:0005634">
    <property type="term" value="C:nucleus"/>
    <property type="evidence" value="ECO:0007669"/>
    <property type="project" value="TreeGrafter"/>
</dbReference>
<name>A0A8C3QUP2_9PASS</name>
<evidence type="ECO:0000313" key="5">
    <source>
        <dbReference type="Proteomes" id="UP000694396"/>
    </source>
</evidence>
<dbReference type="AlphaFoldDB" id="A0A8C3QUP2"/>
<dbReference type="Pfam" id="PF00023">
    <property type="entry name" value="Ank"/>
    <property type="match status" value="1"/>
</dbReference>
<dbReference type="InterPro" id="IPR002110">
    <property type="entry name" value="Ankyrin_rpt"/>
</dbReference>
<keyword evidence="2" id="KW-0040">ANK repeat</keyword>